<dbReference type="RefSeq" id="WP_145078349.1">
    <property type="nucleotide sequence ID" value="NZ_VLKH01000001.1"/>
</dbReference>
<dbReference type="Pfam" id="PF05569">
    <property type="entry name" value="Peptidase_M56"/>
    <property type="match status" value="1"/>
</dbReference>
<dbReference type="InterPro" id="IPR052173">
    <property type="entry name" value="Beta-lactam_resp_regulator"/>
</dbReference>
<evidence type="ECO:0000313" key="4">
    <source>
        <dbReference type="Proteomes" id="UP000315343"/>
    </source>
</evidence>
<keyword evidence="4" id="KW-1185">Reference proteome</keyword>
<comment type="caution">
    <text evidence="3">The sequence shown here is derived from an EMBL/GenBank/DDBJ whole genome shotgun (WGS) entry which is preliminary data.</text>
</comment>
<dbReference type="CDD" id="cd07341">
    <property type="entry name" value="M56_BlaR1_MecR1_like"/>
    <property type="match status" value="1"/>
</dbReference>
<dbReference type="InterPro" id="IPR008756">
    <property type="entry name" value="Peptidase_M56"/>
</dbReference>
<sequence length="440" mass="51025">MRWFYELLSLSLGVTPIIILLLCFNPILKKRYSTKWRYNLWIAVSICLLFPFSYVKDFLVSLKIPETVPSELLPSTSVVAQLPKINHINLYNVNDSRGEVLFAIYFSGVILYLVYVIFSYIVYRREIIRWSRKTSNYKIQTILRNEKKRLNIERYVSLLISKKVSSPMLIGFISPTLVLPSEEYTPEELKMILTHELVHLKRNDILIKTILTAASVVHWFNPTVHLLVKQANKDMEQSCDDYVLNECNIEEKKFYCNIILKMAAMNNKTLVPVFSTNIVSNRKNLESRIKGIFDSSKKKRGITVLIVTILLVMISGTIFNVIGVEQPEKISFQNEFLDEHMDFITENNTKNEVKTGIENTELGIISEIENAVHINESNKPEVMEYEDLSTQQDNIQQVESSIWNSKEIKEEIIVENDMSEIIIVDLNQLENQLQESEIVE</sequence>
<dbReference type="PANTHER" id="PTHR34978:SF3">
    <property type="entry name" value="SLR0241 PROTEIN"/>
    <property type="match status" value="1"/>
</dbReference>
<feature type="transmembrane region" description="Helical" evidence="1">
    <location>
        <begin position="302"/>
        <end position="322"/>
    </location>
</feature>
<feature type="transmembrane region" description="Helical" evidence="1">
    <location>
        <begin position="36"/>
        <end position="55"/>
    </location>
</feature>
<gene>
    <name evidence="3" type="ORF">LY60_00045</name>
</gene>
<accession>A0A562JK27</accession>
<keyword evidence="1" id="KW-0472">Membrane</keyword>
<dbReference type="EMBL" id="VLKH01000001">
    <property type="protein sequence ID" value="TWH83438.1"/>
    <property type="molecule type" value="Genomic_DNA"/>
</dbReference>
<dbReference type="PANTHER" id="PTHR34978">
    <property type="entry name" value="POSSIBLE SENSOR-TRANSDUCER PROTEIN BLAR"/>
    <property type="match status" value="1"/>
</dbReference>
<protein>
    <submittedName>
        <fullName evidence="3">Beta-lactamase regulating signal transducer with metallopeptidase domain</fullName>
    </submittedName>
</protein>
<feature type="transmembrane region" description="Helical" evidence="1">
    <location>
        <begin position="100"/>
        <end position="123"/>
    </location>
</feature>
<dbReference type="AlphaFoldDB" id="A0A562JK27"/>
<keyword evidence="1" id="KW-1133">Transmembrane helix</keyword>
<feature type="transmembrane region" description="Helical" evidence="1">
    <location>
        <begin position="6"/>
        <end position="24"/>
    </location>
</feature>
<reference evidence="3 4" key="1">
    <citation type="submission" date="2019-07" db="EMBL/GenBank/DDBJ databases">
        <title>Genomic Encyclopedia of Type Strains, Phase I: the one thousand microbial genomes (KMG-I) project.</title>
        <authorList>
            <person name="Kyrpides N."/>
        </authorList>
    </citation>
    <scope>NUCLEOTIDE SEQUENCE [LARGE SCALE GENOMIC DNA]</scope>
    <source>
        <strain evidence="3 4">DSM 13558</strain>
    </source>
</reference>
<feature type="domain" description="Peptidase M56" evidence="2">
    <location>
        <begin position="7"/>
        <end position="290"/>
    </location>
</feature>
<evidence type="ECO:0000313" key="3">
    <source>
        <dbReference type="EMBL" id="TWH83438.1"/>
    </source>
</evidence>
<dbReference type="Proteomes" id="UP000315343">
    <property type="component" value="Unassembled WGS sequence"/>
</dbReference>
<evidence type="ECO:0000259" key="2">
    <source>
        <dbReference type="Pfam" id="PF05569"/>
    </source>
</evidence>
<dbReference type="OrthoDB" id="9804799at2"/>
<proteinExistence type="predicted"/>
<keyword evidence="1" id="KW-0812">Transmembrane</keyword>
<organism evidence="3 4">
    <name type="scientific">Sedimentibacter saalensis</name>
    <dbReference type="NCBI Taxonomy" id="130788"/>
    <lineage>
        <taxon>Bacteria</taxon>
        <taxon>Bacillati</taxon>
        <taxon>Bacillota</taxon>
        <taxon>Tissierellia</taxon>
        <taxon>Sedimentibacter</taxon>
    </lineage>
</organism>
<evidence type="ECO:0000256" key="1">
    <source>
        <dbReference type="SAM" id="Phobius"/>
    </source>
</evidence>
<name>A0A562JK27_9FIRM</name>